<dbReference type="InterPro" id="IPR050109">
    <property type="entry name" value="HTH-type_TetR-like_transc_reg"/>
</dbReference>
<accession>A0A502L843</accession>
<name>A0A502L843_9GAMM</name>
<dbReference type="InterPro" id="IPR023772">
    <property type="entry name" value="DNA-bd_HTH_TetR-type_CS"/>
</dbReference>
<proteinExistence type="predicted"/>
<dbReference type="GO" id="GO:0003700">
    <property type="term" value="F:DNA-binding transcription factor activity"/>
    <property type="evidence" value="ECO:0007669"/>
    <property type="project" value="TreeGrafter"/>
</dbReference>
<evidence type="ECO:0000256" key="1">
    <source>
        <dbReference type="ARBA" id="ARBA00023015"/>
    </source>
</evidence>
<evidence type="ECO:0000259" key="5">
    <source>
        <dbReference type="PROSITE" id="PS50977"/>
    </source>
</evidence>
<dbReference type="RefSeq" id="WP_140600832.1">
    <property type="nucleotide sequence ID" value="NZ_SAWY01000001.1"/>
</dbReference>
<keyword evidence="3" id="KW-0804">Transcription</keyword>
<dbReference type="AlphaFoldDB" id="A0A502L843"/>
<evidence type="ECO:0000256" key="2">
    <source>
        <dbReference type="ARBA" id="ARBA00023125"/>
    </source>
</evidence>
<dbReference type="EMBL" id="SAWY01000001">
    <property type="protein sequence ID" value="TPH19254.1"/>
    <property type="molecule type" value="Genomic_DNA"/>
</dbReference>
<dbReference type="PANTHER" id="PTHR30055">
    <property type="entry name" value="HTH-TYPE TRANSCRIPTIONAL REGULATOR RUTR"/>
    <property type="match status" value="1"/>
</dbReference>
<evidence type="ECO:0000313" key="7">
    <source>
        <dbReference type="Proteomes" id="UP000315303"/>
    </source>
</evidence>
<comment type="caution">
    <text evidence="6">The sequence shown here is derived from an EMBL/GenBank/DDBJ whole genome shotgun (WGS) entry which is preliminary data.</text>
</comment>
<keyword evidence="7" id="KW-1185">Reference proteome</keyword>
<evidence type="ECO:0000256" key="3">
    <source>
        <dbReference type="ARBA" id="ARBA00023163"/>
    </source>
</evidence>
<dbReference type="InterPro" id="IPR036271">
    <property type="entry name" value="Tet_transcr_reg_TetR-rel_C_sf"/>
</dbReference>
<dbReference type="InterPro" id="IPR025996">
    <property type="entry name" value="MT1864/Rv1816-like_C"/>
</dbReference>
<reference evidence="6 7" key="1">
    <citation type="submission" date="2019-01" db="EMBL/GenBank/DDBJ databases">
        <title>Litorilituus lipolytica sp. nov., isolated from intertidal sand of the Yellow Sea in China.</title>
        <authorList>
            <person name="Liu A."/>
        </authorList>
    </citation>
    <scope>NUCLEOTIDE SEQUENCE [LARGE SCALE GENOMIC DNA]</scope>
    <source>
        <strain evidence="6 7">RZ04</strain>
    </source>
</reference>
<dbReference type="PROSITE" id="PS01081">
    <property type="entry name" value="HTH_TETR_1"/>
    <property type="match status" value="1"/>
</dbReference>
<feature type="domain" description="HTH tetR-type" evidence="5">
    <location>
        <begin position="11"/>
        <end position="71"/>
    </location>
</feature>
<dbReference type="Gene3D" id="1.10.357.10">
    <property type="entry name" value="Tetracycline Repressor, domain 2"/>
    <property type="match status" value="1"/>
</dbReference>
<dbReference type="PRINTS" id="PR00455">
    <property type="entry name" value="HTHTETR"/>
</dbReference>
<keyword evidence="2 4" id="KW-0238">DNA-binding</keyword>
<dbReference type="SUPFAM" id="SSF48498">
    <property type="entry name" value="Tetracyclin repressor-like, C-terminal domain"/>
    <property type="match status" value="1"/>
</dbReference>
<dbReference type="Pfam" id="PF00440">
    <property type="entry name" value="TetR_N"/>
    <property type="match status" value="1"/>
</dbReference>
<dbReference type="GO" id="GO:0000976">
    <property type="term" value="F:transcription cis-regulatory region binding"/>
    <property type="evidence" value="ECO:0007669"/>
    <property type="project" value="TreeGrafter"/>
</dbReference>
<feature type="DNA-binding region" description="H-T-H motif" evidence="4">
    <location>
        <begin position="34"/>
        <end position="53"/>
    </location>
</feature>
<dbReference type="Proteomes" id="UP000315303">
    <property type="component" value="Unassembled WGS sequence"/>
</dbReference>
<dbReference type="InterPro" id="IPR001647">
    <property type="entry name" value="HTH_TetR"/>
</dbReference>
<protein>
    <submittedName>
        <fullName evidence="6">TetR/AcrR family transcriptional regulator</fullName>
    </submittedName>
</protein>
<dbReference type="InterPro" id="IPR009057">
    <property type="entry name" value="Homeodomain-like_sf"/>
</dbReference>
<dbReference type="PROSITE" id="PS50977">
    <property type="entry name" value="HTH_TETR_2"/>
    <property type="match status" value="1"/>
</dbReference>
<evidence type="ECO:0000313" key="6">
    <source>
        <dbReference type="EMBL" id="TPH19254.1"/>
    </source>
</evidence>
<dbReference type="OrthoDB" id="5293556at2"/>
<dbReference type="SUPFAM" id="SSF46689">
    <property type="entry name" value="Homeodomain-like"/>
    <property type="match status" value="1"/>
</dbReference>
<dbReference type="Pfam" id="PF13305">
    <property type="entry name" value="TetR_C_33"/>
    <property type="match status" value="1"/>
</dbReference>
<keyword evidence="1" id="KW-0805">Transcription regulation</keyword>
<sequence>MSSNEASYHHGNLRNSLLTTASTILQESGIEALSLRKLAERIGVSRTAAYHHFKDKNDLLSAIAAQGFLTWQQQAEKTFDEPEYSSREKYQKFVHDYVEFAHKNPAVYQLMFGSRLWKNNQSSEELKSVAYPSFQYQVALVKNLQAKGLLPQSEDPLRLAQVTWATLHGIAQLVIDGIYADASHLEEMCQCAVNLFLTSEQNQIVNK</sequence>
<gene>
    <name evidence="6" type="ORF">EPA86_00565</name>
</gene>
<dbReference type="PANTHER" id="PTHR30055:SF234">
    <property type="entry name" value="HTH-TYPE TRANSCRIPTIONAL REGULATOR BETI"/>
    <property type="match status" value="1"/>
</dbReference>
<organism evidence="6 7">
    <name type="scientific">Litorilituus lipolyticus</name>
    <dbReference type="NCBI Taxonomy" id="2491017"/>
    <lineage>
        <taxon>Bacteria</taxon>
        <taxon>Pseudomonadati</taxon>
        <taxon>Pseudomonadota</taxon>
        <taxon>Gammaproteobacteria</taxon>
        <taxon>Alteromonadales</taxon>
        <taxon>Colwelliaceae</taxon>
        <taxon>Litorilituus</taxon>
    </lineage>
</organism>
<evidence type="ECO:0000256" key="4">
    <source>
        <dbReference type="PROSITE-ProRule" id="PRU00335"/>
    </source>
</evidence>